<reference evidence="1 2" key="1">
    <citation type="submission" date="2018-08" db="EMBL/GenBank/DDBJ databases">
        <title>Bacillus jemisoniae sp. nov., Bacillus chryseoplanitiae sp. nov., Bacillus resnikiae sp. nov., and Bacillus frankliniae sp. nov., isolated from Viking spacecraft and associated surfaces.</title>
        <authorList>
            <person name="Seuylemezian A."/>
            <person name="Vaishampayan P."/>
        </authorList>
    </citation>
    <scope>NUCLEOTIDE SEQUENCE [LARGE SCALE GENOMIC DNA]</scope>
    <source>
        <strain evidence="1 2">JJ-247</strain>
    </source>
</reference>
<dbReference type="SUPFAM" id="SSF56059">
    <property type="entry name" value="Glutathione synthetase ATP-binding domain-like"/>
    <property type="match status" value="1"/>
</dbReference>
<accession>A0A398B4Z8</accession>
<name>A0A398B4Z8_9BACI</name>
<sequence length="368" mass="41486">MNAFGILSLNPGSEMHYFTEIAVRAAKYGMECFRFIPSGIDPVTHQVTGEKYEHHQQRWTQAQFPLPNILYDRCLYGDDNHSRRCMSIMKWLKSREDLLFLGHGLPGKWVLYKVLAASALAPYVPETKQAHTVYSVLSFLSSKKKIILKPVFGHAGSGIVCLEEEGETITVCAETRERLLKSIFPDRNTAENWIEKHIISRPYLMQEFLVLTDRQNRPMDIRIFLQKDENGSWKERGRGIRAGQANRILSNLAAGGSIEEYSSWEAGLPPVSREFISAELEGLTSALPTILESHFLPLFEIGIDIGIAADSALWILDVNSKPGRKVLEETSPEIKDLLYSAPLAYGILLAEQSQGKENYNEKTLSNRG</sequence>
<comment type="caution">
    <text evidence="1">The sequence shown here is derived from an EMBL/GenBank/DDBJ whole genome shotgun (WGS) entry which is preliminary data.</text>
</comment>
<dbReference type="AlphaFoldDB" id="A0A398B4Z8"/>
<proteinExistence type="predicted"/>
<dbReference type="InterPro" id="IPR026838">
    <property type="entry name" value="YheC/D"/>
</dbReference>
<organism evidence="1 2">
    <name type="scientific">Mesobacillus zeae</name>
    <dbReference type="NCBI Taxonomy" id="1917180"/>
    <lineage>
        <taxon>Bacteria</taxon>
        <taxon>Bacillati</taxon>
        <taxon>Bacillota</taxon>
        <taxon>Bacilli</taxon>
        <taxon>Bacillales</taxon>
        <taxon>Bacillaceae</taxon>
        <taxon>Mesobacillus</taxon>
    </lineage>
</organism>
<evidence type="ECO:0000313" key="1">
    <source>
        <dbReference type="EMBL" id="RID84641.1"/>
    </source>
</evidence>
<dbReference type="Proteomes" id="UP000265816">
    <property type="component" value="Unassembled WGS sequence"/>
</dbReference>
<dbReference type="EMBL" id="QWVT01000019">
    <property type="protein sequence ID" value="RID84641.1"/>
    <property type="molecule type" value="Genomic_DNA"/>
</dbReference>
<protein>
    <submittedName>
        <fullName evidence="1">YheC/YheD family protein</fullName>
    </submittedName>
</protein>
<keyword evidence="2" id="KW-1185">Reference proteome</keyword>
<dbReference type="Pfam" id="PF14398">
    <property type="entry name" value="ATPgrasp_YheCD"/>
    <property type="match status" value="1"/>
</dbReference>
<dbReference type="RefSeq" id="WP_119113145.1">
    <property type="nucleotide sequence ID" value="NZ_CBCSEO010000001.1"/>
</dbReference>
<evidence type="ECO:0000313" key="2">
    <source>
        <dbReference type="Proteomes" id="UP000265816"/>
    </source>
</evidence>
<gene>
    <name evidence="1" type="ORF">D1970_12185</name>
</gene>
<dbReference type="OrthoDB" id="7869153at2"/>